<dbReference type="Pfam" id="PF19501">
    <property type="entry name" value="PcRGLX_1st"/>
    <property type="match status" value="1"/>
</dbReference>
<gene>
    <name evidence="4" type="ORF">GCM10025791_41130</name>
</gene>
<dbReference type="RefSeq" id="WP_345426803.1">
    <property type="nucleotide sequence ID" value="NZ_AP031496.1"/>
</dbReference>
<name>A0AAV3U843_9ALTE</name>
<dbReference type="PANTHER" id="PTHR40081">
    <property type="entry name" value="CONCANAVALIN A-LIKE LECTIN/GLUCANASE"/>
    <property type="match status" value="1"/>
</dbReference>
<feature type="domain" description="PcRGLX/YetA-like N-terminal RIFT barrel" evidence="1">
    <location>
        <begin position="40"/>
        <end position="117"/>
    </location>
</feature>
<dbReference type="Pfam" id="PF21346">
    <property type="entry name" value="PcRGLX_3rd"/>
    <property type="match status" value="1"/>
</dbReference>
<dbReference type="InterPro" id="IPR045793">
    <property type="entry name" value="PcRGLX/YetA-like"/>
</dbReference>
<dbReference type="Proteomes" id="UP001409585">
    <property type="component" value="Unassembled WGS sequence"/>
</dbReference>
<sequence>MDRRSFIKNGGLIATAVPLGMAGSSKAVQRETAKRTPSESLVWLDTQPNAELNRGAVWGMPWAQGELDTEHALMLINESGKPAPMQTWPMAYWPDGSVKWTGHAVCKAADLGPHFSIRRGSALSSMKELSNTDPSKTEPSKTELSIHSSADQLVVNTGSIQASIPKQGNFIIGEVQREGQTIAKNAIFVGSVQTEPNGTDSANSIKFKSDISAVEIEQSGPLRAVIKVTGEHQREDQSQWLPFTARLIFFAHSDEIQINQTFVYDGNEQEEFITGLGLQFVVLQRDPLYNRHVRFVGGNNGLWAESPKGITGLRRDPGADVRRAQIEGRTTPPLEQWNPRVKDGLHWIPTWNDYTLTQLSANGFVIRKRTKEGHAWIDADQGHRAAGTAYLGGSSGGVLFGMRDFWQLHPVQIDIRGAGQPESEATLWFWSPEAQPMDLRFYHDGLGQDTYEQQLDALNITYEDYEPGFGSPVGVARTTEITLKITGATPSRSHVTQWAQQISQPPQAACQPEYYLNAGVFGGLWSLPDRSTAKKAAIEDRLDFQVDYYHGQVDQRHWYGFWNYGDIMHTLDIDRHVWRYDVGGYAWDNSELSPDLWLWYSFLRTGSGKTFRLAEAMVRHTRDVDIYHLGDFKGLGTRHNVQHWGCSAKQLRISTAAYRRFHYYLTADDRTGDVLTEATQADSALSTVDPIRKLPNTEAMPGTDRIQVGTDWSAVAANWLTAWERTGDPKYRQWLTQAMQAIGQHPQGFHAGTFGYDINQHRLLPAPDSGPKVSHLSAVFGLVEINAELIQLIDIPEYKAAWLEYCRLYNASAEEQQASLGEVFNNHLRAPHSRLTAYAAAQKDSKALAKRAWQEFNAQQEFAGLWQGEPWLVQQLSGPDVLNPTTEVPWLSTNDAAQWGLAAIQNLALVGDYLD</sequence>
<dbReference type="InterPro" id="IPR048330">
    <property type="entry name" value="PcRGLX/YetA_2nd"/>
</dbReference>
<comment type="caution">
    <text evidence="4">The sequence shown here is derived from an EMBL/GenBank/DDBJ whole genome shotgun (WGS) entry which is preliminary data.</text>
</comment>
<proteinExistence type="predicted"/>
<protein>
    <submittedName>
        <fullName evidence="4">Tat pathway signal sequence domain protein</fullName>
    </submittedName>
</protein>
<organism evidence="4 5">
    <name type="scientific">Halioxenophilus aromaticivorans</name>
    <dbReference type="NCBI Taxonomy" id="1306992"/>
    <lineage>
        <taxon>Bacteria</taxon>
        <taxon>Pseudomonadati</taxon>
        <taxon>Pseudomonadota</taxon>
        <taxon>Gammaproteobacteria</taxon>
        <taxon>Alteromonadales</taxon>
        <taxon>Alteromonadaceae</taxon>
        <taxon>Halioxenophilus</taxon>
    </lineage>
</organism>
<dbReference type="EMBL" id="BAABLX010000073">
    <property type="protein sequence ID" value="GAA4956592.1"/>
    <property type="molecule type" value="Genomic_DNA"/>
</dbReference>
<evidence type="ECO:0000259" key="2">
    <source>
        <dbReference type="Pfam" id="PF21345"/>
    </source>
</evidence>
<accession>A0AAV3U843</accession>
<feature type="domain" description="PcRGLX/YetA-like C-terminal alpha/alpha toroid" evidence="3">
    <location>
        <begin position="505"/>
        <end position="914"/>
    </location>
</feature>
<dbReference type="InterPro" id="IPR048329">
    <property type="entry name" value="PcRGLX_1st"/>
</dbReference>
<feature type="domain" description="PcRGLX/YetA-like central beta-sandwich" evidence="2">
    <location>
        <begin position="145"/>
        <end position="499"/>
    </location>
</feature>
<dbReference type="PANTHER" id="PTHR40081:SF1">
    <property type="entry name" value="TAT PATHWAY SIGNAL SEQUENCE DOMAIN PROTEIN"/>
    <property type="match status" value="1"/>
</dbReference>
<dbReference type="AlphaFoldDB" id="A0AAV3U843"/>
<evidence type="ECO:0000313" key="4">
    <source>
        <dbReference type="EMBL" id="GAA4956592.1"/>
    </source>
</evidence>
<keyword evidence="5" id="KW-1185">Reference proteome</keyword>
<reference evidence="5" key="1">
    <citation type="journal article" date="2019" name="Int. J. Syst. Evol. Microbiol.">
        <title>The Global Catalogue of Microorganisms (GCM) 10K type strain sequencing project: providing services to taxonomists for standard genome sequencing and annotation.</title>
        <authorList>
            <consortium name="The Broad Institute Genomics Platform"/>
            <consortium name="The Broad Institute Genome Sequencing Center for Infectious Disease"/>
            <person name="Wu L."/>
            <person name="Ma J."/>
        </authorList>
    </citation>
    <scope>NUCLEOTIDE SEQUENCE [LARGE SCALE GENOMIC DNA]</scope>
    <source>
        <strain evidence="5">JCM 19134</strain>
    </source>
</reference>
<dbReference type="Pfam" id="PF21345">
    <property type="entry name" value="PcRGLX_2nd"/>
    <property type="match status" value="1"/>
</dbReference>
<evidence type="ECO:0000259" key="3">
    <source>
        <dbReference type="Pfam" id="PF21346"/>
    </source>
</evidence>
<evidence type="ECO:0000313" key="5">
    <source>
        <dbReference type="Proteomes" id="UP001409585"/>
    </source>
</evidence>
<dbReference type="InterPro" id="IPR048331">
    <property type="entry name" value="PcRGLX/YetA_3rd"/>
</dbReference>
<evidence type="ECO:0000259" key="1">
    <source>
        <dbReference type="Pfam" id="PF19501"/>
    </source>
</evidence>